<accession>A0A5C3L9K6</accession>
<dbReference type="Proteomes" id="UP000307440">
    <property type="component" value="Unassembled WGS sequence"/>
</dbReference>
<dbReference type="GO" id="GO:0031934">
    <property type="term" value="C:mating-type region heterochromatin"/>
    <property type="evidence" value="ECO:0007669"/>
    <property type="project" value="TreeGrafter"/>
</dbReference>
<proteinExistence type="predicted"/>
<feature type="region of interest" description="Disordered" evidence="1">
    <location>
        <begin position="926"/>
        <end position="975"/>
    </location>
</feature>
<gene>
    <name evidence="3" type="ORF">FA15DRAFT_752501</name>
</gene>
<protein>
    <recommendedName>
        <fullName evidence="2">Cryptic loci regulator 2 N-terminal domain-containing protein</fullName>
    </recommendedName>
</protein>
<feature type="region of interest" description="Disordered" evidence="1">
    <location>
        <begin position="171"/>
        <end position="190"/>
    </location>
</feature>
<feature type="region of interest" description="Disordered" evidence="1">
    <location>
        <begin position="201"/>
        <end position="230"/>
    </location>
</feature>
<name>A0A5C3L9K6_COPMA</name>
<feature type="domain" description="Cryptic loci regulator 2 N-terminal" evidence="2">
    <location>
        <begin position="86"/>
        <end position="152"/>
    </location>
</feature>
<evidence type="ECO:0000313" key="4">
    <source>
        <dbReference type="Proteomes" id="UP000307440"/>
    </source>
</evidence>
<dbReference type="GO" id="GO:0070824">
    <property type="term" value="C:SHREC complex"/>
    <property type="evidence" value="ECO:0007669"/>
    <property type="project" value="InterPro"/>
</dbReference>
<dbReference type="Pfam" id="PF16761">
    <property type="entry name" value="Clr2_transil"/>
    <property type="match status" value="1"/>
</dbReference>
<dbReference type="GO" id="GO:0033553">
    <property type="term" value="C:rDNA heterochromatin"/>
    <property type="evidence" value="ECO:0007669"/>
    <property type="project" value="TreeGrafter"/>
</dbReference>
<dbReference type="EMBL" id="ML210148">
    <property type="protein sequence ID" value="TFK29704.1"/>
    <property type="molecule type" value="Genomic_DNA"/>
</dbReference>
<feature type="compositionally biased region" description="Polar residues" evidence="1">
    <location>
        <begin position="357"/>
        <end position="375"/>
    </location>
</feature>
<feature type="compositionally biased region" description="Acidic residues" evidence="1">
    <location>
        <begin position="955"/>
        <end position="964"/>
    </location>
</feature>
<evidence type="ECO:0000256" key="1">
    <source>
        <dbReference type="SAM" id="MobiDB-lite"/>
    </source>
</evidence>
<dbReference type="PANTHER" id="PTHR38046:SF1">
    <property type="entry name" value="CRYPTIC LOCI REGULATOR 2"/>
    <property type="match status" value="1"/>
</dbReference>
<feature type="compositionally biased region" description="Low complexity" evidence="1">
    <location>
        <begin position="505"/>
        <end position="523"/>
    </location>
</feature>
<feature type="compositionally biased region" description="Polar residues" evidence="1">
    <location>
        <begin position="795"/>
        <end position="806"/>
    </location>
</feature>
<dbReference type="GO" id="GO:0030466">
    <property type="term" value="P:silent mating-type cassette heterochromatin formation"/>
    <property type="evidence" value="ECO:0007669"/>
    <property type="project" value="TreeGrafter"/>
</dbReference>
<evidence type="ECO:0000259" key="2">
    <source>
        <dbReference type="Pfam" id="PF16761"/>
    </source>
</evidence>
<feature type="region of interest" description="Disordered" evidence="1">
    <location>
        <begin position="499"/>
        <end position="557"/>
    </location>
</feature>
<feature type="region of interest" description="Disordered" evidence="1">
    <location>
        <begin position="782"/>
        <end position="815"/>
    </location>
</feature>
<dbReference type="PANTHER" id="PTHR38046">
    <property type="entry name" value="CRYPTIC LOCI REGULATOR 2"/>
    <property type="match status" value="1"/>
</dbReference>
<feature type="compositionally biased region" description="Basic and acidic residues" evidence="1">
    <location>
        <begin position="201"/>
        <end position="228"/>
    </location>
</feature>
<feature type="compositionally biased region" description="Low complexity" evidence="1">
    <location>
        <begin position="177"/>
        <end position="189"/>
    </location>
</feature>
<dbReference type="InterPro" id="IPR038986">
    <property type="entry name" value="Clr2"/>
</dbReference>
<evidence type="ECO:0000313" key="3">
    <source>
        <dbReference type="EMBL" id="TFK29704.1"/>
    </source>
</evidence>
<keyword evidence="4" id="KW-1185">Reference proteome</keyword>
<dbReference type="STRING" id="230819.A0A5C3L9K6"/>
<feature type="region of interest" description="Disordered" evidence="1">
    <location>
        <begin position="355"/>
        <end position="382"/>
    </location>
</feature>
<dbReference type="OrthoDB" id="2421327at2759"/>
<organism evidence="3 4">
    <name type="scientific">Coprinopsis marcescibilis</name>
    <name type="common">Agaric fungus</name>
    <name type="synonym">Psathyrella marcescibilis</name>
    <dbReference type="NCBI Taxonomy" id="230819"/>
    <lineage>
        <taxon>Eukaryota</taxon>
        <taxon>Fungi</taxon>
        <taxon>Dikarya</taxon>
        <taxon>Basidiomycota</taxon>
        <taxon>Agaricomycotina</taxon>
        <taxon>Agaricomycetes</taxon>
        <taxon>Agaricomycetidae</taxon>
        <taxon>Agaricales</taxon>
        <taxon>Agaricineae</taxon>
        <taxon>Psathyrellaceae</taxon>
        <taxon>Coprinopsis</taxon>
    </lineage>
</organism>
<reference evidence="3 4" key="1">
    <citation type="journal article" date="2019" name="Nat. Ecol. Evol.">
        <title>Megaphylogeny resolves global patterns of mushroom evolution.</title>
        <authorList>
            <person name="Varga T."/>
            <person name="Krizsan K."/>
            <person name="Foldi C."/>
            <person name="Dima B."/>
            <person name="Sanchez-Garcia M."/>
            <person name="Sanchez-Ramirez S."/>
            <person name="Szollosi G.J."/>
            <person name="Szarkandi J.G."/>
            <person name="Papp V."/>
            <person name="Albert L."/>
            <person name="Andreopoulos W."/>
            <person name="Angelini C."/>
            <person name="Antonin V."/>
            <person name="Barry K.W."/>
            <person name="Bougher N.L."/>
            <person name="Buchanan P."/>
            <person name="Buyck B."/>
            <person name="Bense V."/>
            <person name="Catcheside P."/>
            <person name="Chovatia M."/>
            <person name="Cooper J."/>
            <person name="Damon W."/>
            <person name="Desjardin D."/>
            <person name="Finy P."/>
            <person name="Geml J."/>
            <person name="Haridas S."/>
            <person name="Hughes K."/>
            <person name="Justo A."/>
            <person name="Karasinski D."/>
            <person name="Kautmanova I."/>
            <person name="Kiss B."/>
            <person name="Kocsube S."/>
            <person name="Kotiranta H."/>
            <person name="LaButti K.M."/>
            <person name="Lechner B.E."/>
            <person name="Liimatainen K."/>
            <person name="Lipzen A."/>
            <person name="Lukacs Z."/>
            <person name="Mihaltcheva S."/>
            <person name="Morgado L.N."/>
            <person name="Niskanen T."/>
            <person name="Noordeloos M.E."/>
            <person name="Ohm R.A."/>
            <person name="Ortiz-Santana B."/>
            <person name="Ovrebo C."/>
            <person name="Racz N."/>
            <person name="Riley R."/>
            <person name="Savchenko A."/>
            <person name="Shiryaev A."/>
            <person name="Soop K."/>
            <person name="Spirin V."/>
            <person name="Szebenyi C."/>
            <person name="Tomsovsky M."/>
            <person name="Tulloss R.E."/>
            <person name="Uehling J."/>
            <person name="Grigoriev I.V."/>
            <person name="Vagvolgyi C."/>
            <person name="Papp T."/>
            <person name="Martin F.M."/>
            <person name="Miettinen O."/>
            <person name="Hibbett D.S."/>
            <person name="Nagy L.G."/>
        </authorList>
    </citation>
    <scope>NUCLEOTIDE SEQUENCE [LARGE SCALE GENOMIC DNA]</scope>
    <source>
        <strain evidence="3 4">CBS 121175</strain>
    </source>
</reference>
<dbReference type="AlphaFoldDB" id="A0A5C3L9K6"/>
<dbReference type="InterPro" id="IPR031915">
    <property type="entry name" value="Clr2_N"/>
</dbReference>
<sequence length="975" mass="108949">MSKGRNIAQANVKVPENPIFVDFERSDGDPATWPKNVIRTVDNEGQVNWMQHLPLDDPTALKWRLQVGKHIAADSGVEDPQEKDRWILRDWPTNYRIYDHNKGPDKGNIRHDIYLYGPQSKRFRSINEFIPHAIWLLRDETMDSRNCACKYCSKRQQKDISSTIVKALGESPAAVGSSSKGSTSSPSLSKAGELYSKLQKDALKARERQGPSQSRRETRPKPQREQAKRVYATVQKPLRPVAKVSDNVVNHSVLAERHEDLRAIYSSAANKKQGTGREPLSSLDQEVDSETGLRRWYRTAEYVWCKLPGDGITISKTTQTNSINELVEIPVKIEFWPGIVESYSLKCTPVPRIPPHNGTTLPSSATSISAPQTSTPRDDDVTPWTVKQHYDYHVRFLAVDTKSIFRDENILPYLAYTTPPLMMDIISHLPMDKLDFAREKVAKFDPIQALGSDEEPNYDAASAYALATQLAETASTYWCVTDKWNFQYIPYKSKTERISTTHNGPSLATPTPTSSTSALPLAPVQSTSSVGSDSHRTHHGVSRINSTTLANQDDEDAQRFLGTGYTLSPKRRPPPVASMSDAMTAAYNSAAAAQAQRPIITASASHKSNAEPANAVQVRYQGMWVGPERIWVDDFVRLKVSRGALAPNGAPNVLKPSGFGKAALEFWEQKEQFSRKQEILRQQRAAENASGKGKGREIDPKEAEILAMQLPDRPTEAEMFSKGTFMRIDSLFAVDVEKDGRMKKEMRVSGMLYELAEEDWECDDPQEMAKARGDTFEATVNEALLPSTPPKKSDSAQPSLQRRTAQPSPPARYLEPQAPMKFRFRPILTPGYEAIISLSLISGRYYPRILRHPLLWQLVQQAFNTKTLETEVKRYEKFWALEGLVGGFANSLNPEDYKKSRTAMLEEADKNASDALEDYRVQCLNQQEDDDDGGGGMGVVDATPSQAESLSGGDVEMEGIDDEAQPGYQSNMELD</sequence>